<dbReference type="Pfam" id="PF07714">
    <property type="entry name" value="PK_Tyr_Ser-Thr"/>
    <property type="match status" value="1"/>
</dbReference>
<dbReference type="Gene3D" id="1.10.510.10">
    <property type="entry name" value="Transferase(Phosphotransferase) domain 1"/>
    <property type="match status" value="1"/>
</dbReference>
<dbReference type="PANTHER" id="PTHR44329:SF214">
    <property type="entry name" value="PROTEIN KINASE DOMAIN-CONTAINING PROTEIN"/>
    <property type="match status" value="1"/>
</dbReference>
<dbReference type="InterPro" id="IPR000719">
    <property type="entry name" value="Prot_kinase_dom"/>
</dbReference>
<dbReference type="SUPFAM" id="SSF56112">
    <property type="entry name" value="Protein kinase-like (PK-like)"/>
    <property type="match status" value="1"/>
</dbReference>
<accession>A0A165K3M8</accession>
<dbReference type="GO" id="GO:0004674">
    <property type="term" value="F:protein serine/threonine kinase activity"/>
    <property type="evidence" value="ECO:0007669"/>
    <property type="project" value="TreeGrafter"/>
</dbReference>
<feature type="non-terminal residue" evidence="2">
    <location>
        <position position="1"/>
    </location>
</feature>
<dbReference type="GO" id="GO:0005524">
    <property type="term" value="F:ATP binding"/>
    <property type="evidence" value="ECO:0007669"/>
    <property type="project" value="InterPro"/>
</dbReference>
<dbReference type="OrthoDB" id="4062651at2759"/>
<dbReference type="PROSITE" id="PS50011">
    <property type="entry name" value="PROTEIN_KINASE_DOM"/>
    <property type="match status" value="1"/>
</dbReference>
<reference evidence="2 3" key="1">
    <citation type="journal article" date="2016" name="Mol. Biol. Evol.">
        <title>Comparative Genomics of Early-Diverging Mushroom-Forming Fungi Provides Insights into the Origins of Lignocellulose Decay Capabilities.</title>
        <authorList>
            <person name="Nagy L.G."/>
            <person name="Riley R."/>
            <person name="Tritt A."/>
            <person name="Adam C."/>
            <person name="Daum C."/>
            <person name="Floudas D."/>
            <person name="Sun H."/>
            <person name="Yadav J.S."/>
            <person name="Pangilinan J."/>
            <person name="Larsson K.H."/>
            <person name="Matsuura K."/>
            <person name="Barry K."/>
            <person name="Labutti K."/>
            <person name="Kuo R."/>
            <person name="Ohm R.A."/>
            <person name="Bhattacharya S.S."/>
            <person name="Shirouzu T."/>
            <person name="Yoshinaga Y."/>
            <person name="Martin F.M."/>
            <person name="Grigoriev I.V."/>
            <person name="Hibbett D.S."/>
        </authorList>
    </citation>
    <scope>NUCLEOTIDE SEQUENCE [LARGE SCALE GENOMIC DNA]</scope>
    <source>
        <strain evidence="2 3">HHB12029</strain>
    </source>
</reference>
<evidence type="ECO:0000313" key="3">
    <source>
        <dbReference type="Proteomes" id="UP000077266"/>
    </source>
</evidence>
<dbReference type="InterPro" id="IPR051681">
    <property type="entry name" value="Ser/Thr_Kinases-Pseudokinases"/>
</dbReference>
<proteinExistence type="predicted"/>
<name>A0A165K3M8_EXIGL</name>
<feature type="domain" description="Protein kinase" evidence="1">
    <location>
        <begin position="1"/>
        <end position="160"/>
    </location>
</feature>
<keyword evidence="3" id="KW-1185">Reference proteome</keyword>
<dbReference type="InterPro" id="IPR011009">
    <property type="entry name" value="Kinase-like_dom_sf"/>
</dbReference>
<organism evidence="2 3">
    <name type="scientific">Exidia glandulosa HHB12029</name>
    <dbReference type="NCBI Taxonomy" id="1314781"/>
    <lineage>
        <taxon>Eukaryota</taxon>
        <taxon>Fungi</taxon>
        <taxon>Dikarya</taxon>
        <taxon>Basidiomycota</taxon>
        <taxon>Agaricomycotina</taxon>
        <taxon>Agaricomycetes</taxon>
        <taxon>Auriculariales</taxon>
        <taxon>Exidiaceae</taxon>
        <taxon>Exidia</taxon>
    </lineage>
</organism>
<sequence>HQRILPFIGISRYNMNTVLVSQYYPKGNLTKYLLHNPTADRHRLVLEVAEAVNFLHHEAGAVHGDLKCDNVLISDEDTAVLADFGLSTVVEKSEDDLTTVTDIRRANTLRFCAPELLLDDGVLQGGRRRSKTKESDVYAFGMLILQVRSRVAMIPSAVIY</sequence>
<dbReference type="InParanoid" id="A0A165K3M8"/>
<dbReference type="EMBL" id="KV425952">
    <property type="protein sequence ID" value="KZV95740.1"/>
    <property type="molecule type" value="Genomic_DNA"/>
</dbReference>
<dbReference type="PANTHER" id="PTHR44329">
    <property type="entry name" value="SERINE/THREONINE-PROTEIN KINASE TNNI3K-RELATED"/>
    <property type="match status" value="1"/>
</dbReference>
<evidence type="ECO:0000313" key="2">
    <source>
        <dbReference type="EMBL" id="KZV95740.1"/>
    </source>
</evidence>
<protein>
    <submittedName>
        <fullName evidence="2">Kinase-like protein</fullName>
    </submittedName>
</protein>
<dbReference type="InterPro" id="IPR001245">
    <property type="entry name" value="Ser-Thr/Tyr_kinase_cat_dom"/>
</dbReference>
<evidence type="ECO:0000259" key="1">
    <source>
        <dbReference type="PROSITE" id="PS50011"/>
    </source>
</evidence>
<dbReference type="Proteomes" id="UP000077266">
    <property type="component" value="Unassembled WGS sequence"/>
</dbReference>
<gene>
    <name evidence="2" type="ORF">EXIGLDRAFT_610127</name>
</gene>
<dbReference type="AlphaFoldDB" id="A0A165K3M8"/>
<keyword evidence="2" id="KW-0808">Transferase</keyword>
<keyword evidence="2" id="KW-0418">Kinase</keyword>
<dbReference type="SMART" id="SM00220">
    <property type="entry name" value="S_TKc"/>
    <property type="match status" value="1"/>
</dbReference>